<sequence length="199" mass="22204">MKNRELKSAVVLCGGMGRRMGSDKGLLVMDGRTFIEIITDRLLEYFSEVAVVFRDSSQACNYRDLLDSSIRVLTDEVPGVGPLGGIFTALGRISGSAALFLPCDSPLVTLEFLLNMKDAFRVMGDRCDAIVPCRDGLPEPLHSIYSVKIRDHIKGLLAKNERRVRVLLDSIESCRLDAISLDPTLRSFRNFNRPEDLRI</sequence>
<keyword evidence="11" id="KW-1185">Reference proteome</keyword>
<dbReference type="InterPro" id="IPR013482">
    <property type="entry name" value="Molybde_CF_guanTrfase"/>
</dbReference>
<keyword evidence="7 8" id="KW-0501">Molybdenum cofactor biosynthesis</keyword>
<comment type="similarity">
    <text evidence="8">Belongs to the MobA family.</text>
</comment>
<dbReference type="OrthoDB" id="28434at2157"/>
<feature type="binding site" evidence="8">
    <location>
        <position position="104"/>
    </location>
    <ligand>
        <name>GTP</name>
        <dbReference type="ChEBI" id="CHEBI:37565"/>
    </ligand>
</feature>
<organism evidence="10 11">
    <name type="scientific">Methanothermobacter marburgensis (strain ATCC BAA-927 / DSM 2133 / JCM 14651 / NBRC 100331 / OCM 82 / Marburg)</name>
    <name type="common">Methanobacterium thermoautotrophicum</name>
    <dbReference type="NCBI Taxonomy" id="79929"/>
    <lineage>
        <taxon>Archaea</taxon>
        <taxon>Methanobacteriati</taxon>
        <taxon>Methanobacteriota</taxon>
        <taxon>Methanomada group</taxon>
        <taxon>Methanobacteria</taxon>
        <taxon>Methanobacteriales</taxon>
        <taxon>Methanobacteriaceae</taxon>
        <taxon>Methanothermobacter</taxon>
    </lineage>
</organism>
<feature type="binding site" evidence="8">
    <location>
        <begin position="12"/>
        <end position="14"/>
    </location>
    <ligand>
        <name>GTP</name>
        <dbReference type="ChEBI" id="CHEBI:37565"/>
    </ligand>
</feature>
<evidence type="ECO:0000256" key="8">
    <source>
        <dbReference type="HAMAP-Rule" id="MF_00316"/>
    </source>
</evidence>
<dbReference type="SUPFAM" id="SSF53448">
    <property type="entry name" value="Nucleotide-diphospho-sugar transferases"/>
    <property type="match status" value="1"/>
</dbReference>
<proteinExistence type="inferred from homology"/>
<dbReference type="GeneID" id="77399374"/>
<dbReference type="EC" id="2.7.7.77" evidence="8"/>
<reference evidence="10 11" key="2">
    <citation type="journal article" date="2010" name="J. Bacteriol.">
        <title>Complete genome sequence of Methanothermobacter marburgensis, a methanoarchaeon model organism.</title>
        <authorList>
            <person name="Liesegang H."/>
            <person name="Kaster A.K."/>
            <person name="Wiezer A."/>
            <person name="Goenrich M."/>
            <person name="Wollherr A."/>
            <person name="Seedorf H."/>
            <person name="Gottschalk G."/>
            <person name="Thauer R.K."/>
        </authorList>
    </citation>
    <scope>NUCLEOTIDE SEQUENCE [LARGE SCALE GENOMIC DNA]</scope>
    <source>
        <strain evidence="11">ATCC BAA-927 / DSM 2133 / JCM 14651 / NBRC 100331 / OCM 82 / Marburg</strain>
    </source>
</reference>
<protein>
    <recommendedName>
        <fullName evidence="8">Probable molybdenum cofactor guanylyltransferase</fullName>
        <shortName evidence="8">MoCo guanylyltransferase</shortName>
        <ecNumber evidence="8">2.7.7.77</ecNumber>
    </recommendedName>
    <alternativeName>
        <fullName evidence="8">GTP:molybdopterin guanylyltransferase</fullName>
    </alternativeName>
    <alternativeName>
        <fullName evidence="8">Mo-MPT guanylyltransferase</fullName>
    </alternativeName>
    <alternativeName>
        <fullName evidence="8">Molybdopterin guanylyltransferase</fullName>
    </alternativeName>
    <alternativeName>
        <fullName evidence="8">Molybdopterin-guanine dinucleotide synthase</fullName>
        <shortName evidence="8">MGD synthase</shortName>
    </alternativeName>
</protein>
<dbReference type="HOGENOM" id="CLU_055597_2_1_2"/>
<evidence type="ECO:0000256" key="5">
    <source>
        <dbReference type="ARBA" id="ARBA00022842"/>
    </source>
</evidence>
<evidence type="ECO:0000256" key="7">
    <source>
        <dbReference type="ARBA" id="ARBA00023150"/>
    </source>
</evidence>
<evidence type="ECO:0000256" key="1">
    <source>
        <dbReference type="ARBA" id="ARBA00022490"/>
    </source>
</evidence>
<dbReference type="PANTHER" id="PTHR19136:SF81">
    <property type="entry name" value="MOLYBDENUM COFACTOR GUANYLYLTRANSFERASE"/>
    <property type="match status" value="1"/>
</dbReference>
<feature type="binding site" evidence="8">
    <location>
        <position position="104"/>
    </location>
    <ligand>
        <name>Mg(2+)</name>
        <dbReference type="ChEBI" id="CHEBI:18420"/>
    </ligand>
</feature>
<comment type="caution">
    <text evidence="8">Lacks conserved residue(s) required for the propagation of feature annotation.</text>
</comment>
<dbReference type="GO" id="GO:0061603">
    <property type="term" value="F:molybdenum cofactor guanylyltransferase activity"/>
    <property type="evidence" value="ECO:0007669"/>
    <property type="project" value="UniProtKB-EC"/>
</dbReference>
<evidence type="ECO:0000256" key="2">
    <source>
        <dbReference type="ARBA" id="ARBA00022679"/>
    </source>
</evidence>
<evidence type="ECO:0000256" key="6">
    <source>
        <dbReference type="ARBA" id="ARBA00023134"/>
    </source>
</evidence>
<feature type="binding site" evidence="8">
    <location>
        <position position="75"/>
    </location>
    <ligand>
        <name>GTP</name>
        <dbReference type="ChEBI" id="CHEBI:37565"/>
    </ligand>
</feature>
<evidence type="ECO:0000313" key="11">
    <source>
        <dbReference type="Proteomes" id="UP000000345"/>
    </source>
</evidence>
<evidence type="ECO:0000313" key="10">
    <source>
        <dbReference type="EMBL" id="ADL58188.1"/>
    </source>
</evidence>
<accession>D9PVE0</accession>
<dbReference type="GO" id="GO:0005525">
    <property type="term" value="F:GTP binding"/>
    <property type="evidence" value="ECO:0007669"/>
    <property type="project" value="UniProtKB-UniRule"/>
</dbReference>
<keyword evidence="1 8" id="KW-0963">Cytoplasm</keyword>
<dbReference type="STRING" id="79929.MTBMA_c05930"/>
<dbReference type="GO" id="GO:0006777">
    <property type="term" value="P:Mo-molybdopterin cofactor biosynthetic process"/>
    <property type="evidence" value="ECO:0007669"/>
    <property type="project" value="UniProtKB-KW"/>
</dbReference>
<dbReference type="KEGG" id="mmg:MTBMA_c05930"/>
<comment type="catalytic activity">
    <reaction evidence="8">
        <text>Mo-molybdopterin + GTP + H(+) = Mo-molybdopterin guanine dinucleotide + diphosphate</text>
        <dbReference type="Rhea" id="RHEA:34243"/>
        <dbReference type="ChEBI" id="CHEBI:15378"/>
        <dbReference type="ChEBI" id="CHEBI:33019"/>
        <dbReference type="ChEBI" id="CHEBI:37565"/>
        <dbReference type="ChEBI" id="CHEBI:71302"/>
        <dbReference type="ChEBI" id="CHEBI:71310"/>
        <dbReference type="EC" id="2.7.7.77"/>
    </reaction>
</comment>
<keyword evidence="4 8" id="KW-0547">Nucleotide-binding</keyword>
<gene>
    <name evidence="8" type="primary">mobA</name>
    <name evidence="10" type="ordered locus">MTBMA_c05930</name>
</gene>
<dbReference type="PaxDb" id="79929-MTBMA_c05930"/>
<feature type="domain" description="MobA-like NTP transferase" evidence="9">
    <location>
        <begin position="9"/>
        <end position="169"/>
    </location>
</feature>
<dbReference type="InterPro" id="IPR029044">
    <property type="entry name" value="Nucleotide-diphossugar_trans"/>
</dbReference>
<dbReference type="InterPro" id="IPR025877">
    <property type="entry name" value="MobA-like_NTP_Trfase"/>
</dbReference>
<reference key="1">
    <citation type="submission" date="2009-08" db="EMBL/GenBank/DDBJ databases">
        <title>The genome sequence of Methanothermobacter marburgensis.</title>
        <authorList>
            <person name="Kaster A."/>
            <person name="Seedorf H."/>
            <person name="Goenrich M."/>
            <person name="Wiezer A."/>
            <person name="Liesegang H."/>
            <person name="Thauer R."/>
            <person name="Gottschalk G."/>
        </authorList>
    </citation>
    <scope>NUCLEOTIDE SEQUENCE</scope>
    <source>
        <strain>Marburg</strain>
    </source>
</reference>
<comment type="domain">
    <text evidence="8">The N-terminal domain determines nucleotide recognition and specific binding, while the C-terminal domain determines the specific binding to the target protein.</text>
</comment>
<dbReference type="GeneID" id="9704301"/>
<comment type="function">
    <text evidence="8">Transfers a GMP moiety from GTP to Mo-molybdopterin (Mo-MPT) cofactor (Moco or molybdenum cofactor) to form Mo-molybdopterin guanine dinucleotide (Mo-MGD) cofactor.</text>
</comment>
<name>D9PVE0_METTM</name>
<keyword evidence="3 8" id="KW-0479">Metal-binding</keyword>
<feature type="binding site" evidence="8">
    <location>
        <position position="24"/>
    </location>
    <ligand>
        <name>GTP</name>
        <dbReference type="ChEBI" id="CHEBI:37565"/>
    </ligand>
</feature>
<dbReference type="HAMAP" id="MF_00316">
    <property type="entry name" value="MobA"/>
    <property type="match status" value="1"/>
</dbReference>
<dbReference type="Gene3D" id="3.90.550.10">
    <property type="entry name" value="Spore Coat Polysaccharide Biosynthesis Protein SpsA, Chain A"/>
    <property type="match status" value="1"/>
</dbReference>
<dbReference type="AlphaFoldDB" id="D9PVE0"/>
<dbReference type="GO" id="GO:0005737">
    <property type="term" value="C:cytoplasm"/>
    <property type="evidence" value="ECO:0007669"/>
    <property type="project" value="UniProtKB-SubCell"/>
</dbReference>
<keyword evidence="6 8" id="KW-0342">GTP-binding</keyword>
<evidence type="ECO:0000256" key="3">
    <source>
        <dbReference type="ARBA" id="ARBA00022723"/>
    </source>
</evidence>
<comment type="subcellular location">
    <subcellularLocation>
        <location evidence="8">Cytoplasm</location>
    </subcellularLocation>
</comment>
<dbReference type="RefSeq" id="WP_013295412.1">
    <property type="nucleotide sequence ID" value="NC_014408.1"/>
</dbReference>
<evidence type="ECO:0000256" key="4">
    <source>
        <dbReference type="ARBA" id="ARBA00022741"/>
    </source>
</evidence>
<evidence type="ECO:0000259" key="9">
    <source>
        <dbReference type="Pfam" id="PF12804"/>
    </source>
</evidence>
<comment type="cofactor">
    <cofactor evidence="8">
        <name>Mg(2+)</name>
        <dbReference type="ChEBI" id="CHEBI:18420"/>
    </cofactor>
</comment>
<keyword evidence="5 8" id="KW-0460">Magnesium</keyword>
<dbReference type="CDD" id="cd02503">
    <property type="entry name" value="MobA"/>
    <property type="match status" value="1"/>
</dbReference>
<dbReference type="Proteomes" id="UP000000345">
    <property type="component" value="Chromosome"/>
</dbReference>
<dbReference type="GO" id="GO:0046872">
    <property type="term" value="F:metal ion binding"/>
    <property type="evidence" value="ECO:0007669"/>
    <property type="project" value="UniProtKB-KW"/>
</dbReference>
<dbReference type="Pfam" id="PF12804">
    <property type="entry name" value="NTP_transf_3"/>
    <property type="match status" value="1"/>
</dbReference>
<dbReference type="PANTHER" id="PTHR19136">
    <property type="entry name" value="MOLYBDENUM COFACTOR GUANYLYLTRANSFERASE"/>
    <property type="match status" value="1"/>
</dbReference>
<dbReference type="EMBL" id="CP001710">
    <property type="protein sequence ID" value="ADL58188.1"/>
    <property type="molecule type" value="Genomic_DNA"/>
</dbReference>
<keyword evidence="2 8" id="KW-0808">Transferase</keyword>